<protein>
    <submittedName>
        <fullName evidence="2">Uncharacterized protein</fullName>
    </submittedName>
</protein>
<feature type="region of interest" description="Disordered" evidence="1">
    <location>
        <begin position="25"/>
        <end position="45"/>
    </location>
</feature>
<evidence type="ECO:0000256" key="1">
    <source>
        <dbReference type="SAM" id="MobiDB-lite"/>
    </source>
</evidence>
<proteinExistence type="predicted"/>
<organism evidence="2 3">
    <name type="scientific">Eumeta variegata</name>
    <name type="common">Bagworm moth</name>
    <name type="synonym">Eumeta japonica</name>
    <dbReference type="NCBI Taxonomy" id="151549"/>
    <lineage>
        <taxon>Eukaryota</taxon>
        <taxon>Metazoa</taxon>
        <taxon>Ecdysozoa</taxon>
        <taxon>Arthropoda</taxon>
        <taxon>Hexapoda</taxon>
        <taxon>Insecta</taxon>
        <taxon>Pterygota</taxon>
        <taxon>Neoptera</taxon>
        <taxon>Endopterygota</taxon>
        <taxon>Lepidoptera</taxon>
        <taxon>Glossata</taxon>
        <taxon>Ditrysia</taxon>
        <taxon>Tineoidea</taxon>
        <taxon>Psychidae</taxon>
        <taxon>Oiketicinae</taxon>
        <taxon>Eumeta</taxon>
    </lineage>
</organism>
<feature type="region of interest" description="Disordered" evidence="1">
    <location>
        <begin position="66"/>
        <end position="86"/>
    </location>
</feature>
<accession>A0A4C1TFF5</accession>
<evidence type="ECO:0000313" key="2">
    <source>
        <dbReference type="EMBL" id="GBP12031.1"/>
    </source>
</evidence>
<evidence type="ECO:0000313" key="3">
    <source>
        <dbReference type="Proteomes" id="UP000299102"/>
    </source>
</evidence>
<dbReference type="Proteomes" id="UP000299102">
    <property type="component" value="Unassembled WGS sequence"/>
</dbReference>
<dbReference type="AlphaFoldDB" id="A0A4C1TFF5"/>
<sequence>MRLELNIPNSRFRCRYKHRRSMRYVSPKASENAQQRAAITPPTSGSITATAAADALVTSDAAKSGATDCGFPSSGRQLRRAGGEVA</sequence>
<keyword evidence="3" id="KW-1185">Reference proteome</keyword>
<reference evidence="2 3" key="1">
    <citation type="journal article" date="2019" name="Commun. Biol.">
        <title>The bagworm genome reveals a unique fibroin gene that provides high tensile strength.</title>
        <authorList>
            <person name="Kono N."/>
            <person name="Nakamura H."/>
            <person name="Ohtoshi R."/>
            <person name="Tomita M."/>
            <person name="Numata K."/>
            <person name="Arakawa K."/>
        </authorList>
    </citation>
    <scope>NUCLEOTIDE SEQUENCE [LARGE SCALE GENOMIC DNA]</scope>
</reference>
<comment type="caution">
    <text evidence="2">The sequence shown here is derived from an EMBL/GenBank/DDBJ whole genome shotgun (WGS) entry which is preliminary data.</text>
</comment>
<gene>
    <name evidence="2" type="ORF">EVAR_5869_1</name>
</gene>
<name>A0A4C1TFF5_EUMVA</name>
<dbReference type="EMBL" id="BGZK01000049">
    <property type="protein sequence ID" value="GBP12031.1"/>
    <property type="molecule type" value="Genomic_DNA"/>
</dbReference>